<evidence type="ECO:0000313" key="3">
    <source>
        <dbReference type="Proteomes" id="UP001218188"/>
    </source>
</evidence>
<name>A0AAD6WTA0_9AGAR</name>
<reference evidence="2" key="1">
    <citation type="submission" date="2023-03" db="EMBL/GenBank/DDBJ databases">
        <title>Massive genome expansion in bonnet fungi (Mycena s.s.) driven by repeated elements and novel gene families across ecological guilds.</title>
        <authorList>
            <consortium name="Lawrence Berkeley National Laboratory"/>
            <person name="Harder C.B."/>
            <person name="Miyauchi S."/>
            <person name="Viragh M."/>
            <person name="Kuo A."/>
            <person name="Thoen E."/>
            <person name="Andreopoulos B."/>
            <person name="Lu D."/>
            <person name="Skrede I."/>
            <person name="Drula E."/>
            <person name="Henrissat B."/>
            <person name="Morin E."/>
            <person name="Kohler A."/>
            <person name="Barry K."/>
            <person name="LaButti K."/>
            <person name="Morin E."/>
            <person name="Salamov A."/>
            <person name="Lipzen A."/>
            <person name="Mereny Z."/>
            <person name="Hegedus B."/>
            <person name="Baldrian P."/>
            <person name="Stursova M."/>
            <person name="Weitz H."/>
            <person name="Taylor A."/>
            <person name="Grigoriev I.V."/>
            <person name="Nagy L.G."/>
            <person name="Martin F."/>
            <person name="Kauserud H."/>
        </authorList>
    </citation>
    <scope>NUCLEOTIDE SEQUENCE</scope>
    <source>
        <strain evidence="2">CBHHK200</strain>
    </source>
</reference>
<comment type="caution">
    <text evidence="2">The sequence shown here is derived from an EMBL/GenBank/DDBJ whole genome shotgun (WGS) entry which is preliminary data.</text>
</comment>
<accession>A0AAD6WTA0</accession>
<dbReference type="InterPro" id="IPR011333">
    <property type="entry name" value="SKP1/BTB/POZ_sf"/>
</dbReference>
<dbReference type="Proteomes" id="UP001218188">
    <property type="component" value="Unassembled WGS sequence"/>
</dbReference>
<dbReference type="Gene3D" id="3.30.710.10">
    <property type="entry name" value="Potassium Channel Kv1.1, Chain A"/>
    <property type="match status" value="1"/>
</dbReference>
<evidence type="ECO:0000313" key="2">
    <source>
        <dbReference type="EMBL" id="KAJ7022686.1"/>
    </source>
</evidence>
<protein>
    <recommendedName>
        <fullName evidence="1">BTB domain-containing protein</fullName>
    </recommendedName>
</protein>
<evidence type="ECO:0000259" key="1">
    <source>
        <dbReference type="PROSITE" id="PS50097"/>
    </source>
</evidence>
<sequence>NYHPSFSDENTDVVLQSVEGTSYRVHSLILKTTSGFFRTMLSLPQPPGAKVPHDIPVGEKDSVMERVLRMMCGLVIPRWASLDEAEAAVELIDKWDAPGPLSLIRTTAPSSLFVSQPLRLYGLTSRFGWEEETTVALIFTLKFELLNGEHTDKLHRLSRAARFKEAMNGALFAQGNQEVQICLACQRRLDNNSLWRLLKEKLFMNMWGWPAATACFGAKCICGRSYYDQNGMVNNINEAIKLAIAPVATLS</sequence>
<dbReference type="InterPro" id="IPR000210">
    <property type="entry name" value="BTB/POZ_dom"/>
</dbReference>
<keyword evidence="3" id="KW-1185">Reference proteome</keyword>
<gene>
    <name evidence="2" type="ORF">C8F04DRAFT_1137436</name>
</gene>
<organism evidence="2 3">
    <name type="scientific">Mycena alexandri</name>
    <dbReference type="NCBI Taxonomy" id="1745969"/>
    <lineage>
        <taxon>Eukaryota</taxon>
        <taxon>Fungi</taxon>
        <taxon>Dikarya</taxon>
        <taxon>Basidiomycota</taxon>
        <taxon>Agaricomycotina</taxon>
        <taxon>Agaricomycetes</taxon>
        <taxon>Agaricomycetidae</taxon>
        <taxon>Agaricales</taxon>
        <taxon>Marasmiineae</taxon>
        <taxon>Mycenaceae</taxon>
        <taxon>Mycena</taxon>
    </lineage>
</organism>
<proteinExistence type="predicted"/>
<dbReference type="EMBL" id="JARJCM010000205">
    <property type="protein sequence ID" value="KAJ7022686.1"/>
    <property type="molecule type" value="Genomic_DNA"/>
</dbReference>
<dbReference type="CDD" id="cd18186">
    <property type="entry name" value="BTB_POZ_ZBTB_KLHL-like"/>
    <property type="match status" value="1"/>
</dbReference>
<dbReference type="PROSITE" id="PS50097">
    <property type="entry name" value="BTB"/>
    <property type="match status" value="1"/>
</dbReference>
<feature type="non-terminal residue" evidence="2">
    <location>
        <position position="251"/>
    </location>
</feature>
<dbReference type="AlphaFoldDB" id="A0AAD6WTA0"/>
<dbReference type="SUPFAM" id="SSF54695">
    <property type="entry name" value="POZ domain"/>
    <property type="match status" value="1"/>
</dbReference>
<feature type="domain" description="BTB" evidence="1">
    <location>
        <begin position="11"/>
        <end position="71"/>
    </location>
</feature>